<dbReference type="EMBL" id="CP054537">
    <property type="protein sequence ID" value="QSL65400.1"/>
    <property type="molecule type" value="Genomic_DNA"/>
</dbReference>
<reference evidence="11" key="1">
    <citation type="submission" date="2020-06" db="EMBL/GenBank/DDBJ databases">
        <title>Genomes of multiple members of Pneumocystis genus reveal paths to human pathogen Pneumocystis jirovecii.</title>
        <authorList>
            <person name="Cisse O.H."/>
            <person name="Ma L."/>
            <person name="Dekker J."/>
            <person name="Khil P."/>
            <person name="Jo J."/>
            <person name="Brenchley J."/>
            <person name="Blair R."/>
            <person name="Pahar B."/>
            <person name="Chabe M."/>
            <person name="Van Rompay K.A."/>
            <person name="Keesler R."/>
            <person name="Sukura A."/>
            <person name="Hirsch V."/>
            <person name="Kutty G."/>
            <person name="Liu Y."/>
            <person name="Peng L."/>
            <person name="Chen J."/>
            <person name="Song J."/>
            <person name="Weissenbacher-Lang C."/>
            <person name="Xu J."/>
            <person name="Upham N.S."/>
            <person name="Stajich J.E."/>
            <person name="Cuomo C.A."/>
            <person name="Cushion M.T."/>
            <person name="Kovacs J.A."/>
        </authorList>
    </citation>
    <scope>NUCLEOTIDE SEQUENCE</scope>
    <source>
        <strain evidence="11">2A</strain>
    </source>
</reference>
<comment type="similarity">
    <text evidence="3 9">Belongs to the adaptor complexes large subunit family.</text>
</comment>
<dbReference type="SMART" id="SM00809">
    <property type="entry name" value="Alpha_adaptinC2"/>
    <property type="match status" value="1"/>
</dbReference>
<keyword evidence="6 9" id="KW-0333">Golgi apparatus</keyword>
<dbReference type="Gene3D" id="2.60.40.1230">
    <property type="match status" value="1"/>
</dbReference>
<organism evidence="11 12">
    <name type="scientific">Pneumocystis wakefieldiae</name>
    <dbReference type="NCBI Taxonomy" id="38082"/>
    <lineage>
        <taxon>Eukaryota</taxon>
        <taxon>Fungi</taxon>
        <taxon>Dikarya</taxon>
        <taxon>Ascomycota</taxon>
        <taxon>Taphrinomycotina</taxon>
        <taxon>Pneumocystomycetes</taxon>
        <taxon>Pneumocystaceae</taxon>
        <taxon>Pneumocystis</taxon>
    </lineage>
</organism>
<dbReference type="Pfam" id="PF02883">
    <property type="entry name" value="Alpha_adaptinC2"/>
    <property type="match status" value="1"/>
</dbReference>
<keyword evidence="7 9" id="KW-0472">Membrane</keyword>
<dbReference type="Gene3D" id="1.25.10.10">
    <property type="entry name" value="Leucine-rich Repeat Variant"/>
    <property type="match status" value="2"/>
</dbReference>
<evidence type="ECO:0000313" key="12">
    <source>
        <dbReference type="Proteomes" id="UP000663699"/>
    </source>
</evidence>
<keyword evidence="8 9" id="KW-0968">Cytoplasmic vesicle</keyword>
<dbReference type="InterPro" id="IPR011989">
    <property type="entry name" value="ARM-like"/>
</dbReference>
<keyword evidence="4 9" id="KW-0813">Transport</keyword>
<dbReference type="AlphaFoldDB" id="A0A899FN35"/>
<dbReference type="SUPFAM" id="SSF48371">
    <property type="entry name" value="ARM repeat"/>
    <property type="match status" value="1"/>
</dbReference>
<dbReference type="InterPro" id="IPR013041">
    <property type="entry name" value="Clathrin_app_Ig-like_sf"/>
</dbReference>
<dbReference type="PANTHER" id="PTHR22780">
    <property type="entry name" value="ADAPTIN, ALPHA/GAMMA/EPSILON"/>
    <property type="match status" value="1"/>
</dbReference>
<dbReference type="GO" id="GO:0006886">
    <property type="term" value="P:intracellular protein transport"/>
    <property type="evidence" value="ECO:0007669"/>
    <property type="project" value="UniProtKB-UniRule"/>
</dbReference>
<dbReference type="GO" id="GO:0030121">
    <property type="term" value="C:AP-1 adaptor complex"/>
    <property type="evidence" value="ECO:0007669"/>
    <property type="project" value="InterPro"/>
</dbReference>
<keyword evidence="12" id="KW-1185">Reference proteome</keyword>
<gene>
    <name evidence="11" type="ORF">MERGE_002710</name>
</gene>
<evidence type="ECO:0000256" key="5">
    <source>
        <dbReference type="ARBA" id="ARBA00022927"/>
    </source>
</evidence>
<name>A0A899FN35_9ASCO</name>
<dbReference type="InterPro" id="IPR016024">
    <property type="entry name" value="ARM-type_fold"/>
</dbReference>
<proteinExistence type="inferred from homology"/>
<dbReference type="GO" id="GO:0005829">
    <property type="term" value="C:cytosol"/>
    <property type="evidence" value="ECO:0007669"/>
    <property type="project" value="GOC"/>
</dbReference>
<keyword evidence="5 9" id="KW-0653">Protein transport</keyword>
<dbReference type="InterPro" id="IPR008152">
    <property type="entry name" value="Clathrin_a/b/g-adaptin_app_Ig"/>
</dbReference>
<evidence type="ECO:0000256" key="3">
    <source>
        <dbReference type="ARBA" id="ARBA00006613"/>
    </source>
</evidence>
<dbReference type="Pfam" id="PF01602">
    <property type="entry name" value="Adaptin_N"/>
    <property type="match status" value="1"/>
</dbReference>
<dbReference type="InterPro" id="IPR002553">
    <property type="entry name" value="Clathrin/coatomer_adapt-like_N"/>
</dbReference>
<comment type="subcellular location">
    <subcellularLocation>
        <location evidence="1">Cytoplasmic vesicle membrane</location>
    </subcellularLocation>
    <subcellularLocation>
        <location evidence="2">Golgi apparatus</location>
    </subcellularLocation>
</comment>
<accession>A0A899FN35</accession>
<evidence type="ECO:0000256" key="7">
    <source>
        <dbReference type="ARBA" id="ARBA00023136"/>
    </source>
</evidence>
<dbReference type="OrthoDB" id="28053at2759"/>
<dbReference type="InterPro" id="IPR008153">
    <property type="entry name" value="GAE_dom"/>
</dbReference>
<protein>
    <recommendedName>
        <fullName evidence="9">AP-1 complex subunit gamma</fullName>
    </recommendedName>
</protein>
<evidence type="ECO:0000313" key="11">
    <source>
        <dbReference type="EMBL" id="QSL65400.1"/>
    </source>
</evidence>
<dbReference type="SUPFAM" id="SSF49348">
    <property type="entry name" value="Clathrin adaptor appendage domain"/>
    <property type="match status" value="1"/>
</dbReference>
<dbReference type="PIRSF" id="PIRSF037094">
    <property type="entry name" value="AP1_complex_gamma"/>
    <property type="match status" value="1"/>
</dbReference>
<evidence type="ECO:0000256" key="6">
    <source>
        <dbReference type="ARBA" id="ARBA00023034"/>
    </source>
</evidence>
<sequence length="739" mass="83879">MGTLKQFIKSVRAAKTASDERAIIQKESAVIRSFFREESNNHYYRRNNLSKLLYLYILGECTHFGQIECLRLLASPLFADKRLGYLGTMLLLDENQEVLMLVTNSLKNDLNHSNPYIVGLALCTLGNIASPETARDLFLDIGKLMGSPNVYIRKKAALCAMKIIRKVPDFLENFIDHSKSLLKDKNHGVLLCGLTLIIDMCIHNPSIIKYYRPLTSYFVKHLKSLVNSGFSPEYDVSGITDPFLQVKLLRLLRVLGHGDVDISEQINDILAQVATNTESSKNVGNSILYVALNTLSKVISIEPNAVQRHRSTVLKCLRDPDISIRRRALDLSFSLINESNIRILVRELLVFLETADNEFKSNITTQISIAARKFAPNKRWHIDTMLRILKLAGNYIKEHVFSKFIQLIITTPELQSYTIRKLFFSLQKDITQEALTLAGIWMIGEYGELLLQPYQSLEEELNDVIKESDIIELLKNIIDSTHCSKTIMEYLMTSLIKLSVRIKEQSQIEKIRSLLSKYSTNTDVEVQQRSMEYERLFQFDQIEGILEKMPPFVIKNSGMFDFSIRKSKSQKEAVEDPLFDLFGSDFFLKKVSNDINNNKSAILDILGSLNHHESLDTEKDDSLFIQNSESFGASIDSTSSFKSNKTIGNDIYTVYEKNGLKFTLQIHSLQISDMCMIVITNQFLNVGFTQISKINLQAAVIKSQKLQMYPISGTLIEPGGNLKQTMKITASRGVIALNP</sequence>
<evidence type="ECO:0000256" key="1">
    <source>
        <dbReference type="ARBA" id="ARBA00004156"/>
    </source>
</evidence>
<feature type="domain" description="GAE" evidence="10">
    <location>
        <begin position="647"/>
        <end position="739"/>
    </location>
</feature>
<dbReference type="GO" id="GO:0016482">
    <property type="term" value="P:cytosolic transport"/>
    <property type="evidence" value="ECO:0007669"/>
    <property type="project" value="UniProtKB-ARBA"/>
</dbReference>
<dbReference type="InterPro" id="IPR050840">
    <property type="entry name" value="Adaptor_Complx_Large_Subunit"/>
</dbReference>
<evidence type="ECO:0000256" key="8">
    <source>
        <dbReference type="ARBA" id="ARBA00023329"/>
    </source>
</evidence>
<dbReference type="GO" id="GO:0016192">
    <property type="term" value="P:vesicle-mediated transport"/>
    <property type="evidence" value="ECO:0007669"/>
    <property type="project" value="InterPro"/>
</dbReference>
<evidence type="ECO:0000259" key="10">
    <source>
        <dbReference type="PROSITE" id="PS50180"/>
    </source>
</evidence>
<evidence type="ECO:0000256" key="9">
    <source>
        <dbReference type="PIRNR" id="PIRNR037094"/>
    </source>
</evidence>
<dbReference type="PROSITE" id="PS50180">
    <property type="entry name" value="GAE"/>
    <property type="match status" value="1"/>
</dbReference>
<evidence type="ECO:0000256" key="2">
    <source>
        <dbReference type="ARBA" id="ARBA00004555"/>
    </source>
</evidence>
<dbReference type="InterPro" id="IPR017107">
    <property type="entry name" value="AP1_complex_gsu"/>
</dbReference>
<evidence type="ECO:0000256" key="4">
    <source>
        <dbReference type="ARBA" id="ARBA00022448"/>
    </source>
</evidence>
<dbReference type="Proteomes" id="UP000663699">
    <property type="component" value="Chromosome 6"/>
</dbReference>